<dbReference type="VEuPathDB" id="VectorBase:GPAI031901"/>
<name>A0A1B0A1U1_GLOPL</name>
<sequence>MELLGQPSNEYNSNSNNNSNNKNGNDGSSSSSSSSSSNTRNANNKKHHKERKTKLRSSDIYNTKLNKYLRRRDEKSIEERMRNRESYGWVCCDVTMILMIMMMMLMIMTTTTTTTTTTIIIIIVIIVMFCHKIATKKLSFTEKVYLPCTAVNTHHNDEVCALRLPACGYLLFSVFFFGETFLNDVYAIPVPSLTGTKSNFSEEEMDGYGNNRPEKFNYTDII</sequence>
<keyword evidence="2" id="KW-1133">Transmembrane helix</keyword>
<keyword evidence="2" id="KW-0472">Membrane</keyword>
<evidence type="ECO:0000256" key="1">
    <source>
        <dbReference type="SAM" id="MobiDB-lite"/>
    </source>
</evidence>
<dbReference type="Proteomes" id="UP000092445">
    <property type="component" value="Unassembled WGS sequence"/>
</dbReference>
<dbReference type="AlphaFoldDB" id="A0A1B0A1U1"/>
<reference evidence="4" key="1">
    <citation type="submission" date="2014-03" db="EMBL/GenBank/DDBJ databases">
        <authorList>
            <person name="Aksoy S."/>
            <person name="Warren W."/>
            <person name="Wilson R.K."/>
        </authorList>
    </citation>
    <scope>NUCLEOTIDE SEQUENCE [LARGE SCALE GENOMIC DNA]</scope>
    <source>
        <strain evidence="4">IAEA</strain>
    </source>
</reference>
<proteinExistence type="predicted"/>
<reference evidence="3" key="2">
    <citation type="submission" date="2020-05" db="UniProtKB">
        <authorList>
            <consortium name="EnsemblMetazoa"/>
        </authorList>
    </citation>
    <scope>IDENTIFICATION</scope>
    <source>
        <strain evidence="3">IAEA</strain>
    </source>
</reference>
<feature type="compositionally biased region" description="Low complexity" evidence="1">
    <location>
        <begin position="8"/>
        <end position="42"/>
    </location>
</feature>
<protein>
    <submittedName>
        <fullName evidence="3">Uncharacterized protein</fullName>
    </submittedName>
</protein>
<dbReference type="EnsemblMetazoa" id="GPAI031901-RA">
    <property type="protein sequence ID" value="GPAI031901-PA"/>
    <property type="gene ID" value="GPAI031901"/>
</dbReference>
<evidence type="ECO:0000313" key="4">
    <source>
        <dbReference type="Proteomes" id="UP000092445"/>
    </source>
</evidence>
<keyword evidence="2" id="KW-0812">Transmembrane</keyword>
<evidence type="ECO:0000313" key="3">
    <source>
        <dbReference type="EnsemblMetazoa" id="GPAI031901-PA"/>
    </source>
</evidence>
<feature type="compositionally biased region" description="Basic residues" evidence="1">
    <location>
        <begin position="43"/>
        <end position="55"/>
    </location>
</feature>
<evidence type="ECO:0000256" key="2">
    <source>
        <dbReference type="SAM" id="Phobius"/>
    </source>
</evidence>
<feature type="region of interest" description="Disordered" evidence="1">
    <location>
        <begin position="1"/>
        <end position="56"/>
    </location>
</feature>
<accession>A0A1B0A1U1</accession>
<feature type="transmembrane region" description="Helical" evidence="2">
    <location>
        <begin position="114"/>
        <end position="134"/>
    </location>
</feature>
<keyword evidence="4" id="KW-1185">Reference proteome</keyword>
<organism evidence="3 4">
    <name type="scientific">Glossina pallidipes</name>
    <name type="common">Tsetse fly</name>
    <dbReference type="NCBI Taxonomy" id="7398"/>
    <lineage>
        <taxon>Eukaryota</taxon>
        <taxon>Metazoa</taxon>
        <taxon>Ecdysozoa</taxon>
        <taxon>Arthropoda</taxon>
        <taxon>Hexapoda</taxon>
        <taxon>Insecta</taxon>
        <taxon>Pterygota</taxon>
        <taxon>Neoptera</taxon>
        <taxon>Endopterygota</taxon>
        <taxon>Diptera</taxon>
        <taxon>Brachycera</taxon>
        <taxon>Muscomorpha</taxon>
        <taxon>Hippoboscoidea</taxon>
        <taxon>Glossinidae</taxon>
        <taxon>Glossina</taxon>
    </lineage>
</organism>